<evidence type="ECO:0000256" key="3">
    <source>
        <dbReference type="ARBA" id="ARBA00022694"/>
    </source>
</evidence>
<dbReference type="InterPro" id="IPR035587">
    <property type="entry name" value="DUS-like_FMN-bd"/>
</dbReference>
<dbReference type="Pfam" id="PF01207">
    <property type="entry name" value="Dus"/>
    <property type="match status" value="1"/>
</dbReference>
<dbReference type="PANTHER" id="PTHR45846">
    <property type="entry name" value="TRNA-DIHYDROURIDINE(47) SYNTHASE [NAD(P)(+)]-LIKE"/>
    <property type="match status" value="1"/>
</dbReference>
<evidence type="ECO:0000256" key="4">
    <source>
        <dbReference type="ARBA" id="ARBA00023002"/>
    </source>
</evidence>
<comment type="cofactor">
    <cofactor evidence="5">
        <name>FMN</name>
        <dbReference type="ChEBI" id="CHEBI:58210"/>
    </cofactor>
</comment>
<keyword evidence="2 5" id="KW-0288">FMN</keyword>
<dbReference type="InterPro" id="IPR013785">
    <property type="entry name" value="Aldolase_TIM"/>
</dbReference>
<dbReference type="SUPFAM" id="SSF51395">
    <property type="entry name" value="FMN-linked oxidoreductases"/>
    <property type="match status" value="1"/>
</dbReference>
<dbReference type="EMBL" id="AWVH01000026">
    <property type="protein sequence ID" value="ERJ93346.1"/>
    <property type="molecule type" value="Genomic_DNA"/>
</dbReference>
<dbReference type="PANTHER" id="PTHR45846:SF1">
    <property type="entry name" value="TRNA-DIHYDROURIDINE(47) SYNTHASE [NAD(P)(+)]-LIKE"/>
    <property type="match status" value="1"/>
</dbReference>
<evidence type="ECO:0000256" key="2">
    <source>
        <dbReference type="ARBA" id="ARBA00022643"/>
    </source>
</evidence>
<dbReference type="RefSeq" id="WP_021687233.1">
    <property type="nucleotide sequence ID" value="NZ_KI260564.1"/>
</dbReference>
<reference evidence="7 8" key="1">
    <citation type="submission" date="2013-08" db="EMBL/GenBank/DDBJ databases">
        <authorList>
            <person name="Weinstock G."/>
            <person name="Sodergren E."/>
            <person name="Wylie T."/>
            <person name="Fulton L."/>
            <person name="Fulton R."/>
            <person name="Fronick C."/>
            <person name="O'Laughlin M."/>
            <person name="Godfrey J."/>
            <person name="Miner T."/>
            <person name="Herter B."/>
            <person name="Appelbaum E."/>
            <person name="Cordes M."/>
            <person name="Lek S."/>
            <person name="Wollam A."/>
            <person name="Pepin K.H."/>
            <person name="Palsikar V.B."/>
            <person name="Mitreva M."/>
            <person name="Wilson R.K."/>
        </authorList>
    </citation>
    <scope>NUCLEOTIDE SEQUENCE [LARGE SCALE GENOMIC DNA]</scope>
    <source>
        <strain evidence="7 8">ATCC 700332</strain>
    </source>
</reference>
<dbReference type="Proteomes" id="UP000016649">
    <property type="component" value="Unassembled WGS sequence"/>
</dbReference>
<proteinExistence type="inferred from homology"/>
<feature type="domain" description="DUS-like FMN-binding" evidence="6">
    <location>
        <begin position="4"/>
        <end position="311"/>
    </location>
</feature>
<dbReference type="PIRSF" id="PIRSF006621">
    <property type="entry name" value="Dus"/>
    <property type="match status" value="1"/>
</dbReference>
<dbReference type="EC" id="1.3.1.-" evidence="5"/>
<comment type="function">
    <text evidence="5">Catalyzes the synthesis of 5,6-dihydrouridine (D), a modified base found in the D-loop of most tRNAs, via the reduction of the C5-C6 double bond in target uridines.</text>
</comment>
<keyword evidence="3 5" id="KW-0819">tRNA processing</keyword>
<organism evidence="7 8">
    <name type="scientific">Treponema lecithinolyticum ATCC 700332</name>
    <dbReference type="NCBI Taxonomy" id="1321815"/>
    <lineage>
        <taxon>Bacteria</taxon>
        <taxon>Pseudomonadati</taxon>
        <taxon>Spirochaetota</taxon>
        <taxon>Spirochaetia</taxon>
        <taxon>Spirochaetales</taxon>
        <taxon>Treponemataceae</taxon>
        <taxon>Treponema</taxon>
    </lineage>
</organism>
<evidence type="ECO:0000313" key="7">
    <source>
        <dbReference type="EMBL" id="ERJ93346.1"/>
    </source>
</evidence>
<evidence type="ECO:0000256" key="1">
    <source>
        <dbReference type="ARBA" id="ARBA00022630"/>
    </source>
</evidence>
<sequence>MKLLLAPMAAISHEALRRTIARFGGCDEYYTEMIHASSFINGGPYERYYGSCEPERKKTVWQLTGAAIPELVRCTELLMQSECSSSVIGFDINMGCPAPEIYRQGAGIAWMSKPPEQVEAMLCAVRRACKQKRLSVKIRLGEENFTLQGLLDFADMLCSSGVERITLHPRTRKERYARPPKSQYVQLLAEFVHSRYPDVSVAGNGAIDGDETLASFAAQCPLADSFMIGRAAVQKPWIFSVLKRSRDEKDLRRKAQSAQNVQSSHTLTIDLLQVAQDFIEDLKECQPEDFYKTRAQRFFAYYCDNFQFAHYLKSRILHQDSLDAMLDTLKQYFDKMPEERVLKQSFFADT</sequence>
<protein>
    <recommendedName>
        <fullName evidence="5">tRNA-dihydrouridine synthase</fullName>
        <ecNumber evidence="5">1.3.1.-</ecNumber>
    </recommendedName>
</protein>
<evidence type="ECO:0000256" key="5">
    <source>
        <dbReference type="PIRNR" id="PIRNR006621"/>
    </source>
</evidence>
<keyword evidence="1 5" id="KW-0285">Flavoprotein</keyword>
<keyword evidence="4 5" id="KW-0560">Oxidoreductase</keyword>
<comment type="similarity">
    <text evidence="5">Belongs to the dus family.</text>
</comment>
<comment type="caution">
    <text evidence="7">The sequence shown here is derived from an EMBL/GenBank/DDBJ whole genome shotgun (WGS) entry which is preliminary data.</text>
</comment>
<name>A0ABN0NZ50_TRELE</name>
<keyword evidence="8" id="KW-1185">Reference proteome</keyword>
<evidence type="ECO:0000259" key="6">
    <source>
        <dbReference type="Pfam" id="PF01207"/>
    </source>
</evidence>
<dbReference type="CDD" id="cd02801">
    <property type="entry name" value="DUS_like_FMN"/>
    <property type="match status" value="1"/>
</dbReference>
<evidence type="ECO:0000313" key="8">
    <source>
        <dbReference type="Proteomes" id="UP000016649"/>
    </source>
</evidence>
<gene>
    <name evidence="7" type="ORF">HMPREF9193_01021</name>
</gene>
<accession>A0ABN0NZ50</accession>
<dbReference type="Gene3D" id="3.20.20.70">
    <property type="entry name" value="Aldolase class I"/>
    <property type="match status" value="1"/>
</dbReference>
<dbReference type="InterPro" id="IPR001269">
    <property type="entry name" value="DUS_fam"/>
</dbReference>